<proteinExistence type="predicted"/>
<reference evidence="1" key="2">
    <citation type="submission" date="2020-05" db="UniProtKB">
        <authorList>
            <consortium name="EnsemblMetazoa"/>
        </authorList>
    </citation>
    <scope>IDENTIFICATION</scope>
    <source>
        <strain evidence="1">ACHKN1017</strain>
    </source>
</reference>
<keyword evidence="2" id="KW-1185">Reference proteome</keyword>
<dbReference type="VEuPathDB" id="VectorBase:ACHR014442"/>
<evidence type="ECO:0000313" key="1">
    <source>
        <dbReference type="EnsemblMetazoa" id="ACHR014442-PA"/>
    </source>
</evidence>
<evidence type="ECO:0000313" key="2">
    <source>
        <dbReference type="Proteomes" id="UP000075881"/>
    </source>
</evidence>
<protein>
    <submittedName>
        <fullName evidence="1">Uncharacterized protein</fullName>
    </submittedName>
</protein>
<dbReference type="EnsemblMetazoa" id="ACHR014442-RA">
    <property type="protein sequence ID" value="ACHR014442-PA"/>
    <property type="gene ID" value="ACHR014442"/>
</dbReference>
<organism evidence="1 2">
    <name type="scientific">Anopheles christyi</name>
    <dbReference type="NCBI Taxonomy" id="43041"/>
    <lineage>
        <taxon>Eukaryota</taxon>
        <taxon>Metazoa</taxon>
        <taxon>Ecdysozoa</taxon>
        <taxon>Arthropoda</taxon>
        <taxon>Hexapoda</taxon>
        <taxon>Insecta</taxon>
        <taxon>Pterygota</taxon>
        <taxon>Neoptera</taxon>
        <taxon>Endopterygota</taxon>
        <taxon>Diptera</taxon>
        <taxon>Nematocera</taxon>
        <taxon>Culicoidea</taxon>
        <taxon>Culicidae</taxon>
        <taxon>Anophelinae</taxon>
        <taxon>Anopheles</taxon>
    </lineage>
</organism>
<dbReference type="AlphaFoldDB" id="A0A182KJ39"/>
<reference evidence="2" key="1">
    <citation type="submission" date="2013-03" db="EMBL/GenBank/DDBJ databases">
        <title>The Genome Sequence of Anopheles christyi ACHKN1017.</title>
        <authorList>
            <consortium name="The Broad Institute Genomics Platform"/>
            <person name="Neafsey D.E."/>
            <person name="Besansky N."/>
            <person name="Walker B."/>
            <person name="Young S.K."/>
            <person name="Zeng Q."/>
            <person name="Gargeya S."/>
            <person name="Fitzgerald M."/>
            <person name="Haas B."/>
            <person name="Abouelleil A."/>
            <person name="Allen A.W."/>
            <person name="Alvarado L."/>
            <person name="Arachchi H.M."/>
            <person name="Berlin A.M."/>
            <person name="Chapman S.B."/>
            <person name="Gainer-Dewar J."/>
            <person name="Goldberg J."/>
            <person name="Griggs A."/>
            <person name="Gujja S."/>
            <person name="Hansen M."/>
            <person name="Howarth C."/>
            <person name="Imamovic A."/>
            <person name="Ireland A."/>
            <person name="Larimer J."/>
            <person name="McCowan C."/>
            <person name="Murphy C."/>
            <person name="Pearson M."/>
            <person name="Poon T.W."/>
            <person name="Priest M."/>
            <person name="Roberts A."/>
            <person name="Saif S."/>
            <person name="Shea T."/>
            <person name="Sisk P."/>
            <person name="Sykes S."/>
            <person name="Wortman J."/>
            <person name="Nusbaum C."/>
            <person name="Birren B."/>
        </authorList>
    </citation>
    <scope>NUCLEOTIDE SEQUENCE [LARGE SCALE GENOMIC DNA]</scope>
    <source>
        <strain evidence="2">ACHKN1017</strain>
    </source>
</reference>
<dbReference type="Proteomes" id="UP000075881">
    <property type="component" value="Unassembled WGS sequence"/>
</dbReference>
<name>A0A182KJ39_9DIPT</name>
<sequence>MGLMIGTFLGHAGHHDDRPTPISVHLYARERFVFGRGADARN</sequence>
<accession>A0A182KJ39</accession>